<dbReference type="Pfam" id="PF02467">
    <property type="entry name" value="Whib"/>
    <property type="match status" value="1"/>
</dbReference>
<keyword evidence="3" id="KW-1185">Reference proteome</keyword>
<proteinExistence type="predicted"/>
<reference evidence="2 3" key="1">
    <citation type="submission" date="2020-08" db="EMBL/GenBank/DDBJ databases">
        <title>Sequencing the genomes of 1000 actinobacteria strains.</title>
        <authorList>
            <person name="Klenk H.-P."/>
        </authorList>
    </citation>
    <scope>NUCLEOTIDE SEQUENCE [LARGE SCALE GENOMIC DNA]</scope>
    <source>
        <strain evidence="2 3">DSM 45084</strain>
    </source>
</reference>
<gene>
    <name evidence="2" type="ORF">F4559_005999</name>
</gene>
<dbReference type="Proteomes" id="UP000542674">
    <property type="component" value="Unassembled WGS sequence"/>
</dbReference>
<dbReference type="EMBL" id="JACHJS010000001">
    <property type="protein sequence ID" value="MBB4968640.1"/>
    <property type="molecule type" value="Genomic_DNA"/>
</dbReference>
<sequence length="121" mass="12880">MTDTDSGDVFDRVAVDLDRVAGLADAELVHAVRVDGSCGWLATGDQAPGWTGDDRADRALAARVCAGCPVQRECLEWDLRELRAGRTATTGVWGPVAPMDLPAVFVSWSDRRDGARPAGGR</sequence>
<dbReference type="AlphaFoldDB" id="A0A7W7TB96"/>
<evidence type="ECO:0000313" key="3">
    <source>
        <dbReference type="Proteomes" id="UP000542674"/>
    </source>
</evidence>
<feature type="domain" description="4Fe-4S Wbl-type" evidence="1">
    <location>
        <begin position="37"/>
        <end position="103"/>
    </location>
</feature>
<evidence type="ECO:0000313" key="2">
    <source>
        <dbReference type="EMBL" id="MBB4968640.1"/>
    </source>
</evidence>
<protein>
    <submittedName>
        <fullName evidence="2">WhiB family redox-sensing transcriptional regulator</fullName>
    </submittedName>
</protein>
<name>A0A7W7TB96_9PSEU</name>
<comment type="caution">
    <text evidence="2">The sequence shown here is derived from an EMBL/GenBank/DDBJ whole genome shotgun (WGS) entry which is preliminary data.</text>
</comment>
<dbReference type="PROSITE" id="PS51674">
    <property type="entry name" value="4FE4S_WBL"/>
    <property type="match status" value="1"/>
</dbReference>
<dbReference type="InterPro" id="IPR034768">
    <property type="entry name" value="4FE4S_WBL"/>
</dbReference>
<accession>A0A7W7TB96</accession>
<evidence type="ECO:0000259" key="1">
    <source>
        <dbReference type="PROSITE" id="PS51674"/>
    </source>
</evidence>
<dbReference type="RefSeq" id="WP_184674331.1">
    <property type="nucleotide sequence ID" value="NZ_BAABAI010000006.1"/>
</dbReference>
<organism evidence="2 3">
    <name type="scientific">Saccharothrix violaceirubra</name>
    <dbReference type="NCBI Taxonomy" id="413306"/>
    <lineage>
        <taxon>Bacteria</taxon>
        <taxon>Bacillati</taxon>
        <taxon>Actinomycetota</taxon>
        <taxon>Actinomycetes</taxon>
        <taxon>Pseudonocardiales</taxon>
        <taxon>Pseudonocardiaceae</taxon>
        <taxon>Saccharothrix</taxon>
    </lineage>
</organism>